<protein>
    <submittedName>
        <fullName evidence="1">Uncharacterized protein</fullName>
    </submittedName>
</protein>
<dbReference type="AlphaFoldDB" id="A0AAN8ISJ9"/>
<dbReference type="EMBL" id="WIXE01001996">
    <property type="protein sequence ID" value="KAK5985199.1"/>
    <property type="molecule type" value="Genomic_DNA"/>
</dbReference>
<reference evidence="1 2" key="1">
    <citation type="submission" date="2019-10" db="EMBL/GenBank/DDBJ databases">
        <title>Assembly and Annotation for the nematode Trichostrongylus colubriformis.</title>
        <authorList>
            <person name="Martin J."/>
        </authorList>
    </citation>
    <scope>NUCLEOTIDE SEQUENCE [LARGE SCALE GENOMIC DNA]</scope>
    <source>
        <strain evidence="1">G859</strain>
        <tissue evidence="1">Whole worm</tissue>
    </source>
</reference>
<evidence type="ECO:0000313" key="1">
    <source>
        <dbReference type="EMBL" id="KAK5985199.1"/>
    </source>
</evidence>
<name>A0AAN8ISJ9_TRICO</name>
<proteinExistence type="predicted"/>
<dbReference type="Proteomes" id="UP001331761">
    <property type="component" value="Unassembled WGS sequence"/>
</dbReference>
<keyword evidence="2" id="KW-1185">Reference proteome</keyword>
<evidence type="ECO:0000313" key="2">
    <source>
        <dbReference type="Proteomes" id="UP001331761"/>
    </source>
</evidence>
<gene>
    <name evidence="1" type="ORF">GCK32_021386</name>
</gene>
<feature type="non-terminal residue" evidence="1">
    <location>
        <position position="67"/>
    </location>
</feature>
<accession>A0AAN8ISJ9</accession>
<organism evidence="1 2">
    <name type="scientific">Trichostrongylus colubriformis</name>
    <name type="common">Black scour worm</name>
    <dbReference type="NCBI Taxonomy" id="6319"/>
    <lineage>
        <taxon>Eukaryota</taxon>
        <taxon>Metazoa</taxon>
        <taxon>Ecdysozoa</taxon>
        <taxon>Nematoda</taxon>
        <taxon>Chromadorea</taxon>
        <taxon>Rhabditida</taxon>
        <taxon>Rhabditina</taxon>
        <taxon>Rhabditomorpha</taxon>
        <taxon>Strongyloidea</taxon>
        <taxon>Trichostrongylidae</taxon>
        <taxon>Trichostrongylus</taxon>
    </lineage>
</organism>
<comment type="caution">
    <text evidence="1">The sequence shown here is derived from an EMBL/GenBank/DDBJ whole genome shotgun (WGS) entry which is preliminary data.</text>
</comment>
<sequence>MATAVEMAIEKIDEVKSRIGRMLSVRSRLFYFTSRLSSTKTAAELRMTKLLKEKIDGVTHAEVTDVS</sequence>